<proteinExistence type="inferred from homology"/>
<dbReference type="GO" id="GO:0008967">
    <property type="term" value="F:phosphoglycolate phosphatase activity"/>
    <property type="evidence" value="ECO:0007669"/>
    <property type="project" value="UniProtKB-UniRule"/>
</dbReference>
<evidence type="ECO:0000256" key="8">
    <source>
        <dbReference type="ARBA" id="ARBA00022842"/>
    </source>
</evidence>
<organism evidence="12 13">
    <name type="scientific">Sulfuritalea hydrogenivorans sk43H</name>
    <dbReference type="NCBI Taxonomy" id="1223802"/>
    <lineage>
        <taxon>Bacteria</taxon>
        <taxon>Pseudomonadati</taxon>
        <taxon>Pseudomonadota</taxon>
        <taxon>Betaproteobacteria</taxon>
        <taxon>Nitrosomonadales</taxon>
        <taxon>Sterolibacteriaceae</taxon>
        <taxon>Sulfuritalea</taxon>
    </lineage>
</organism>
<dbReference type="FunFam" id="3.40.50.1000:FF:000022">
    <property type="entry name" value="Phosphoglycolate phosphatase"/>
    <property type="match status" value="1"/>
</dbReference>
<dbReference type="KEGG" id="shd:SUTH_02878"/>
<comment type="pathway">
    <text evidence="3 11">Organic acid metabolism; glycolate biosynthesis; glycolate from 2-phosphoglycolate: step 1/1.</text>
</comment>
<dbReference type="RefSeq" id="WP_041102383.1">
    <property type="nucleotide sequence ID" value="NZ_AP012547.1"/>
</dbReference>
<name>W0SIH7_9PROT</name>
<dbReference type="SFLD" id="SFLDG01135">
    <property type="entry name" value="C1.5.6:_HAD__Beta-PGM__Phospha"/>
    <property type="match status" value="1"/>
</dbReference>
<evidence type="ECO:0000313" key="12">
    <source>
        <dbReference type="EMBL" id="BAO30657.1"/>
    </source>
</evidence>
<keyword evidence="8 11" id="KW-0460">Magnesium</keyword>
<dbReference type="Proteomes" id="UP000031637">
    <property type="component" value="Chromosome"/>
</dbReference>
<reference evidence="12 13" key="1">
    <citation type="journal article" date="2014" name="Syst. Appl. Microbiol.">
        <title>Complete genomes of freshwater sulfur oxidizers Sulfuricella denitrificans skB26 and Sulfuritalea hydrogenivorans sk43H: genetic insights into the sulfur oxidation pathway of betaproteobacteria.</title>
        <authorList>
            <person name="Watanabe T."/>
            <person name="Kojima H."/>
            <person name="Fukui M."/>
        </authorList>
    </citation>
    <scope>NUCLEOTIDE SEQUENCE [LARGE SCALE GENOMIC DNA]</scope>
    <source>
        <strain evidence="12">DSM22779</strain>
    </source>
</reference>
<dbReference type="InterPro" id="IPR006439">
    <property type="entry name" value="HAD-SF_hydro_IA"/>
</dbReference>
<dbReference type="NCBIfam" id="TIGR01549">
    <property type="entry name" value="HAD-SF-IA-v1"/>
    <property type="match status" value="1"/>
</dbReference>
<keyword evidence="6 11" id="KW-0479">Metal-binding</keyword>
<comment type="function">
    <text evidence="10 11">Specifically catalyzes the dephosphorylation of 2-phosphoglycolate. Is involved in the dissimilation of the intracellular 2-phosphoglycolate formed during the DNA repair of 3'-phosphoglycolate ends, a major class of DNA lesions induced by oxidative stress.</text>
</comment>
<sequence>MKPIRSVTIDLDGTLLDTVPDLAAAANAMLREMGRPEFSIETIAAFIGRGIPKLVARCLPDLDEAAVDQAQVIFRRHYAIENGRRSALFPGVLEGLQALRAAGLPLAVITNKAAAFTEPLLVATQLAPWFRFAVSGDTLAHKKPHPAQLLHACERMGTLPAENLHIGDSHHDAVAARAAGCPVFIVPYGYNEGEDVQGIDCDAIVASLAEAARRIASADFHDKIA</sequence>
<evidence type="ECO:0000256" key="4">
    <source>
        <dbReference type="ARBA" id="ARBA00006171"/>
    </source>
</evidence>
<dbReference type="STRING" id="1223802.SUTH_02878"/>
<dbReference type="HAMAP" id="MF_00495">
    <property type="entry name" value="GPH_hydrolase_bact"/>
    <property type="match status" value="1"/>
</dbReference>
<dbReference type="PRINTS" id="PR00413">
    <property type="entry name" value="HADHALOGNASE"/>
</dbReference>
<dbReference type="HOGENOM" id="CLU_045011_19_1_4"/>
<feature type="active site" description="Nucleophile" evidence="11">
    <location>
        <position position="10"/>
    </location>
</feature>
<feature type="binding site" evidence="11">
    <location>
        <position position="168"/>
    </location>
    <ligand>
        <name>Mg(2+)</name>
        <dbReference type="ChEBI" id="CHEBI:18420"/>
    </ligand>
</feature>
<accession>W0SIH7</accession>
<dbReference type="GO" id="GO:0046295">
    <property type="term" value="P:glycolate biosynthetic process"/>
    <property type="evidence" value="ECO:0007669"/>
    <property type="project" value="UniProtKB-UniRule"/>
</dbReference>
<dbReference type="Pfam" id="PF13419">
    <property type="entry name" value="HAD_2"/>
    <property type="match status" value="1"/>
</dbReference>
<dbReference type="EMBL" id="AP012547">
    <property type="protein sequence ID" value="BAO30657.1"/>
    <property type="molecule type" value="Genomic_DNA"/>
</dbReference>
<protein>
    <recommendedName>
        <fullName evidence="5 11">Phosphoglycolate phosphatase</fullName>
        <shortName evidence="11">PGP</shortName>
        <shortName evidence="11">PGPase</shortName>
        <ecNumber evidence="5 11">3.1.3.18</ecNumber>
    </recommendedName>
</protein>
<dbReference type="InterPro" id="IPR023214">
    <property type="entry name" value="HAD_sf"/>
</dbReference>
<dbReference type="EC" id="3.1.3.18" evidence="5 11"/>
<dbReference type="InterPro" id="IPR050155">
    <property type="entry name" value="HAD-like_hydrolase_sf"/>
</dbReference>
<dbReference type="NCBIfam" id="TIGR01449">
    <property type="entry name" value="PGP_bact"/>
    <property type="match status" value="1"/>
</dbReference>
<dbReference type="InterPro" id="IPR037512">
    <property type="entry name" value="PGPase_prok"/>
</dbReference>
<dbReference type="Gene3D" id="1.10.150.240">
    <property type="entry name" value="Putative phosphatase, domain 2"/>
    <property type="match status" value="1"/>
</dbReference>
<dbReference type="SUPFAM" id="SSF56784">
    <property type="entry name" value="HAD-like"/>
    <property type="match status" value="1"/>
</dbReference>
<dbReference type="UniPathway" id="UPA00865">
    <property type="reaction ID" value="UER00834"/>
</dbReference>
<keyword evidence="13" id="KW-1185">Reference proteome</keyword>
<dbReference type="AlphaFoldDB" id="W0SIH7"/>
<evidence type="ECO:0000256" key="10">
    <source>
        <dbReference type="ARBA" id="ARBA00059247"/>
    </source>
</evidence>
<dbReference type="SFLD" id="SFLDS00003">
    <property type="entry name" value="Haloacid_Dehalogenase"/>
    <property type="match status" value="1"/>
</dbReference>
<dbReference type="GO" id="GO:0005829">
    <property type="term" value="C:cytosol"/>
    <property type="evidence" value="ECO:0007669"/>
    <property type="project" value="TreeGrafter"/>
</dbReference>
<dbReference type="InterPro" id="IPR036412">
    <property type="entry name" value="HAD-like_sf"/>
</dbReference>
<evidence type="ECO:0000256" key="3">
    <source>
        <dbReference type="ARBA" id="ARBA00004818"/>
    </source>
</evidence>
<dbReference type="Gene3D" id="3.40.50.1000">
    <property type="entry name" value="HAD superfamily/HAD-like"/>
    <property type="match status" value="1"/>
</dbReference>
<evidence type="ECO:0000313" key="13">
    <source>
        <dbReference type="Proteomes" id="UP000031637"/>
    </source>
</evidence>
<keyword evidence="7 11" id="KW-0378">Hydrolase</keyword>
<feature type="binding site" evidence="11">
    <location>
        <position position="12"/>
    </location>
    <ligand>
        <name>Mg(2+)</name>
        <dbReference type="ChEBI" id="CHEBI:18420"/>
    </ligand>
</feature>
<dbReference type="InterPro" id="IPR041492">
    <property type="entry name" value="HAD_2"/>
</dbReference>
<evidence type="ECO:0000256" key="5">
    <source>
        <dbReference type="ARBA" id="ARBA00013078"/>
    </source>
</evidence>
<dbReference type="GO" id="GO:0046872">
    <property type="term" value="F:metal ion binding"/>
    <property type="evidence" value="ECO:0007669"/>
    <property type="project" value="UniProtKB-KW"/>
</dbReference>
<keyword evidence="9 11" id="KW-0119">Carbohydrate metabolism</keyword>
<dbReference type="CDD" id="cd16417">
    <property type="entry name" value="HAD_PGPase"/>
    <property type="match status" value="1"/>
</dbReference>
<dbReference type="OrthoDB" id="9776368at2"/>
<evidence type="ECO:0000256" key="9">
    <source>
        <dbReference type="ARBA" id="ARBA00023277"/>
    </source>
</evidence>
<dbReference type="InterPro" id="IPR023198">
    <property type="entry name" value="PGP-like_dom2"/>
</dbReference>
<evidence type="ECO:0000256" key="2">
    <source>
        <dbReference type="ARBA" id="ARBA00001946"/>
    </source>
</evidence>
<dbReference type="GO" id="GO:0006281">
    <property type="term" value="P:DNA repair"/>
    <property type="evidence" value="ECO:0007669"/>
    <property type="project" value="TreeGrafter"/>
</dbReference>
<feature type="binding site" evidence="11">
    <location>
        <position position="10"/>
    </location>
    <ligand>
        <name>Mg(2+)</name>
        <dbReference type="ChEBI" id="CHEBI:18420"/>
    </ligand>
</feature>
<evidence type="ECO:0000256" key="7">
    <source>
        <dbReference type="ARBA" id="ARBA00022801"/>
    </source>
</evidence>
<dbReference type="PANTHER" id="PTHR43434:SF1">
    <property type="entry name" value="PHOSPHOGLYCOLATE PHOSPHATASE"/>
    <property type="match status" value="1"/>
</dbReference>
<gene>
    <name evidence="12" type="ORF">SUTH_02878</name>
</gene>
<dbReference type="NCBIfam" id="NF009695">
    <property type="entry name" value="PRK13222.1-2"/>
    <property type="match status" value="1"/>
</dbReference>
<dbReference type="PANTHER" id="PTHR43434">
    <property type="entry name" value="PHOSPHOGLYCOLATE PHOSPHATASE"/>
    <property type="match status" value="1"/>
</dbReference>
<evidence type="ECO:0000256" key="6">
    <source>
        <dbReference type="ARBA" id="ARBA00022723"/>
    </source>
</evidence>
<evidence type="ECO:0000256" key="1">
    <source>
        <dbReference type="ARBA" id="ARBA00000830"/>
    </source>
</evidence>
<comment type="cofactor">
    <cofactor evidence="2 11">
        <name>Mg(2+)</name>
        <dbReference type="ChEBI" id="CHEBI:18420"/>
    </cofactor>
</comment>
<comment type="catalytic activity">
    <reaction evidence="1 11">
        <text>2-phosphoglycolate + H2O = glycolate + phosphate</text>
        <dbReference type="Rhea" id="RHEA:14369"/>
        <dbReference type="ChEBI" id="CHEBI:15377"/>
        <dbReference type="ChEBI" id="CHEBI:29805"/>
        <dbReference type="ChEBI" id="CHEBI:43474"/>
        <dbReference type="ChEBI" id="CHEBI:58033"/>
        <dbReference type="EC" id="3.1.3.18"/>
    </reaction>
</comment>
<comment type="similarity">
    <text evidence="4 11">Belongs to the HAD-like hydrolase superfamily. CbbY/CbbZ/Gph/YieH family.</text>
</comment>
<dbReference type="SFLD" id="SFLDG01129">
    <property type="entry name" value="C1.5:_HAD__Beta-PGM__Phosphata"/>
    <property type="match status" value="1"/>
</dbReference>
<evidence type="ECO:0000256" key="11">
    <source>
        <dbReference type="HAMAP-Rule" id="MF_00495"/>
    </source>
</evidence>
<dbReference type="GO" id="GO:0005975">
    <property type="term" value="P:carbohydrate metabolic process"/>
    <property type="evidence" value="ECO:0007669"/>
    <property type="project" value="InterPro"/>
</dbReference>